<feature type="domain" description="RlpA-like protein double-psi beta-barrel" evidence="5">
    <location>
        <begin position="46"/>
        <end position="133"/>
    </location>
</feature>
<evidence type="ECO:0000313" key="6">
    <source>
        <dbReference type="EMBL" id="CAE6686793.1"/>
    </source>
</evidence>
<dbReference type="InterPro" id="IPR034718">
    <property type="entry name" value="RlpA"/>
</dbReference>
<dbReference type="PANTHER" id="PTHR34183">
    <property type="entry name" value="ENDOLYTIC PEPTIDOGLYCAN TRANSGLYCOSYLASE RLPA"/>
    <property type="match status" value="1"/>
</dbReference>
<dbReference type="Pfam" id="PF03330">
    <property type="entry name" value="DPBB_1"/>
    <property type="match status" value="1"/>
</dbReference>
<keyword evidence="1 3" id="KW-0456">Lyase</keyword>
<gene>
    <name evidence="3 6" type="primary">rlpA</name>
    <name evidence="6" type="ORF">NSPZN2_10009</name>
</gene>
<dbReference type="InterPro" id="IPR009009">
    <property type="entry name" value="RlpA-like_DPBB"/>
</dbReference>
<dbReference type="PANTHER" id="PTHR34183:SF1">
    <property type="entry name" value="ENDOLYTIC PEPTIDOGLYCAN TRANSGLYCOSYLASE RLPA"/>
    <property type="match status" value="1"/>
</dbReference>
<name>A0ABM8QAY6_9BACT</name>
<comment type="subcellular location">
    <subcellularLocation>
        <location evidence="3">Cell membrane</location>
        <topology evidence="3">Lipid-anchor</topology>
    </subcellularLocation>
</comment>
<keyword evidence="3" id="KW-0449">Lipoprotein</keyword>
<evidence type="ECO:0000313" key="7">
    <source>
        <dbReference type="Proteomes" id="UP000675880"/>
    </source>
</evidence>
<evidence type="ECO:0000256" key="3">
    <source>
        <dbReference type="HAMAP-Rule" id="MF_02071"/>
    </source>
</evidence>
<reference evidence="6 7" key="1">
    <citation type="submission" date="2021-02" db="EMBL/GenBank/DDBJ databases">
        <authorList>
            <person name="Han P."/>
        </authorList>
    </citation>
    <scope>NUCLEOTIDE SEQUENCE [LARGE SCALE GENOMIC DNA]</scope>
    <source>
        <strain evidence="6">Candidatus Nitrospira sp. ZN2</strain>
    </source>
</reference>
<organism evidence="6 7">
    <name type="scientific">Nitrospira defluvii</name>
    <dbReference type="NCBI Taxonomy" id="330214"/>
    <lineage>
        <taxon>Bacteria</taxon>
        <taxon>Pseudomonadati</taxon>
        <taxon>Nitrospirota</taxon>
        <taxon>Nitrospiria</taxon>
        <taxon>Nitrospirales</taxon>
        <taxon>Nitrospiraceae</taxon>
        <taxon>Nitrospira</taxon>
    </lineage>
</organism>
<comment type="caution">
    <text evidence="6">The sequence shown here is derived from an EMBL/GenBank/DDBJ whole genome shotgun (WGS) entry which is preliminary data.</text>
</comment>
<keyword evidence="3" id="KW-0472">Membrane</keyword>
<comment type="function">
    <text evidence="3">Lytic transglycosylase with a strong preference for naked glycan strands that lack stem peptides.</text>
</comment>
<dbReference type="RefSeq" id="WP_213039970.1">
    <property type="nucleotide sequence ID" value="NZ_CAJNBJ010000001.1"/>
</dbReference>
<evidence type="ECO:0000256" key="1">
    <source>
        <dbReference type="ARBA" id="ARBA00023239"/>
    </source>
</evidence>
<dbReference type="HAMAP" id="MF_02071">
    <property type="entry name" value="RlpA"/>
    <property type="match status" value="1"/>
</dbReference>
<evidence type="ECO:0000256" key="2">
    <source>
        <dbReference type="ARBA" id="ARBA00023316"/>
    </source>
</evidence>
<evidence type="ECO:0000256" key="4">
    <source>
        <dbReference type="RuleBase" id="RU003495"/>
    </source>
</evidence>
<dbReference type="EC" id="4.2.2.-" evidence="3"/>
<keyword evidence="3" id="KW-0564">Palmitate</keyword>
<dbReference type="InterPro" id="IPR036908">
    <property type="entry name" value="RlpA-like_sf"/>
</dbReference>
<dbReference type="Gene3D" id="2.40.40.10">
    <property type="entry name" value="RlpA-like domain"/>
    <property type="match status" value="1"/>
</dbReference>
<dbReference type="EMBL" id="CAJNBJ010000001">
    <property type="protein sequence ID" value="CAE6686793.1"/>
    <property type="molecule type" value="Genomic_DNA"/>
</dbReference>
<dbReference type="PROSITE" id="PS51257">
    <property type="entry name" value="PROKAR_LIPOPROTEIN"/>
    <property type="match status" value="1"/>
</dbReference>
<protein>
    <recommendedName>
        <fullName evidence="3">Probable endolytic peptidoglycan transglycosylase RlpA</fullName>
        <ecNumber evidence="3">4.2.2.-</ecNumber>
    </recommendedName>
</protein>
<dbReference type="Proteomes" id="UP000675880">
    <property type="component" value="Unassembled WGS sequence"/>
</dbReference>
<dbReference type="InterPro" id="IPR012997">
    <property type="entry name" value="RplA"/>
</dbReference>
<sequence>MDRNFRTVFSRKTGYAAIPLLAFSLLSACSSLPRGELSLDLGIKDRGVASWYGKDFHGKLAANGEIFDMTAYTAAHRKLPLGSLVRVMNLTNGKSVQVRINDRGPYIPGRILDLSHAAAVELDMVEVGTSVVQIEVIGDHRAVAPIPPSRIPSVAGLLLNVDTRVVKHSIRHDSALGAPAVPPRMMPQEALYVRRERRIGTMLAANHSAHNTVPGLILS</sequence>
<accession>A0ABM8QAY6</accession>
<keyword evidence="3" id="KW-1003">Cell membrane</keyword>
<keyword evidence="2 3" id="KW-0961">Cell wall biogenesis/degradation</keyword>
<comment type="similarity">
    <text evidence="3 4">Belongs to the RlpA family.</text>
</comment>
<keyword evidence="7" id="KW-1185">Reference proteome</keyword>
<dbReference type="NCBIfam" id="TIGR00413">
    <property type="entry name" value="rlpA"/>
    <property type="match status" value="1"/>
</dbReference>
<dbReference type="SUPFAM" id="SSF50685">
    <property type="entry name" value="Barwin-like endoglucanases"/>
    <property type="match status" value="1"/>
</dbReference>
<proteinExistence type="inferred from homology"/>
<dbReference type="CDD" id="cd22268">
    <property type="entry name" value="DPBB_RlpA-like"/>
    <property type="match status" value="1"/>
</dbReference>
<evidence type="ECO:0000259" key="5">
    <source>
        <dbReference type="Pfam" id="PF03330"/>
    </source>
</evidence>
<dbReference type="GO" id="GO:0016829">
    <property type="term" value="F:lyase activity"/>
    <property type="evidence" value="ECO:0007669"/>
    <property type="project" value="UniProtKB-KW"/>
</dbReference>